<evidence type="ECO:0000256" key="3">
    <source>
        <dbReference type="ARBA" id="ARBA00023004"/>
    </source>
</evidence>
<dbReference type="PANTHER" id="PTHR40394:SF2">
    <property type="entry name" value="QUINOL:CYTOCHROME C OXIDOREDUCTASE MEMBRANE PROTEIN"/>
    <property type="match status" value="1"/>
</dbReference>
<dbReference type="SUPFAM" id="SSF46626">
    <property type="entry name" value="Cytochrome c"/>
    <property type="match status" value="1"/>
</dbReference>
<dbReference type="Pfam" id="PF13442">
    <property type="entry name" value="Cytochrome_CBB3"/>
    <property type="match status" value="1"/>
</dbReference>
<dbReference type="GO" id="GO:0009055">
    <property type="term" value="F:electron transfer activity"/>
    <property type="evidence" value="ECO:0007669"/>
    <property type="project" value="InterPro"/>
</dbReference>
<dbReference type="InterPro" id="IPR009056">
    <property type="entry name" value="Cyt_c-like_dom"/>
</dbReference>
<organism evidence="6">
    <name type="scientific">Rhodothermus marinus</name>
    <name type="common">Rhodothermus obamensis</name>
    <dbReference type="NCBI Taxonomy" id="29549"/>
    <lineage>
        <taxon>Bacteria</taxon>
        <taxon>Pseudomonadati</taxon>
        <taxon>Rhodothermota</taxon>
        <taxon>Rhodothermia</taxon>
        <taxon>Rhodothermales</taxon>
        <taxon>Rhodothermaceae</taxon>
        <taxon>Rhodothermus</taxon>
    </lineage>
</organism>
<accession>A0A7V2B2G7</accession>
<keyword evidence="2 4" id="KW-0479">Metal-binding</keyword>
<feature type="domain" description="Cytochrome c" evidence="5">
    <location>
        <begin position="97"/>
        <end position="184"/>
    </location>
</feature>
<evidence type="ECO:0000256" key="1">
    <source>
        <dbReference type="ARBA" id="ARBA00022617"/>
    </source>
</evidence>
<comment type="caution">
    <text evidence="6">The sequence shown here is derived from an EMBL/GenBank/DDBJ whole genome shotgun (WGS) entry which is preliminary data.</text>
</comment>
<dbReference type="GO" id="GO:0020037">
    <property type="term" value="F:heme binding"/>
    <property type="evidence" value="ECO:0007669"/>
    <property type="project" value="InterPro"/>
</dbReference>
<dbReference type="EMBL" id="DSGB01000006">
    <property type="protein sequence ID" value="HER97068.1"/>
    <property type="molecule type" value="Genomic_DNA"/>
</dbReference>
<evidence type="ECO:0000259" key="5">
    <source>
        <dbReference type="PROSITE" id="PS51007"/>
    </source>
</evidence>
<reference evidence="6" key="1">
    <citation type="journal article" date="2020" name="mSystems">
        <title>Genome- and Community-Level Interaction Insights into Carbon Utilization and Element Cycling Functions of Hydrothermarchaeota in Hydrothermal Sediment.</title>
        <authorList>
            <person name="Zhou Z."/>
            <person name="Liu Y."/>
            <person name="Xu W."/>
            <person name="Pan J."/>
            <person name="Luo Z.H."/>
            <person name="Li M."/>
        </authorList>
    </citation>
    <scope>NUCLEOTIDE SEQUENCE [LARGE SCALE GENOMIC DNA]</scope>
    <source>
        <strain evidence="6">SpSt-143</strain>
    </source>
</reference>
<keyword evidence="3 4" id="KW-0408">Iron</keyword>
<dbReference type="PANTHER" id="PTHR40394">
    <property type="entry name" value="LIPOPROTEIN-RELATED"/>
    <property type="match status" value="1"/>
</dbReference>
<dbReference type="AlphaFoldDB" id="A0A7V2B2G7"/>
<name>A0A7V2B2G7_RHOMR</name>
<dbReference type="InterPro" id="IPR036909">
    <property type="entry name" value="Cyt_c-like_dom_sf"/>
</dbReference>
<proteinExistence type="predicted"/>
<gene>
    <name evidence="6" type="ORF">ENO59_11280</name>
</gene>
<sequence length="209" mass="23380">MIMLRTSWTGLFLLLLLNGCRGMISSKPPVHPNLNMDFQEKFEAQELNPFFADRRAMRPPVPGTVARGLLKEDTPFYFGRTAEGAYVARVPVAVTAELVMRGRERYNIYCAVCHGAAGDGQGIIMRGNYGYTPAPSFHEDRLRTVEDGYIFEVITNGVRNMPAYAHQIPVADRWAIVAYVRALQRSQQATAADLPVEVLQELQQSTSSR</sequence>
<protein>
    <submittedName>
        <fullName evidence="6">Cytochrome c</fullName>
    </submittedName>
</protein>
<dbReference type="GO" id="GO:0046872">
    <property type="term" value="F:metal ion binding"/>
    <property type="evidence" value="ECO:0007669"/>
    <property type="project" value="UniProtKB-KW"/>
</dbReference>
<keyword evidence="1 4" id="KW-0349">Heme</keyword>
<dbReference type="PROSITE" id="PS51007">
    <property type="entry name" value="CYTC"/>
    <property type="match status" value="1"/>
</dbReference>
<evidence type="ECO:0000256" key="2">
    <source>
        <dbReference type="ARBA" id="ARBA00022723"/>
    </source>
</evidence>
<evidence type="ECO:0000313" key="6">
    <source>
        <dbReference type="EMBL" id="HER97068.1"/>
    </source>
</evidence>
<dbReference type="Gene3D" id="1.10.760.10">
    <property type="entry name" value="Cytochrome c-like domain"/>
    <property type="match status" value="1"/>
</dbReference>
<evidence type="ECO:0000256" key="4">
    <source>
        <dbReference type="PROSITE-ProRule" id="PRU00433"/>
    </source>
</evidence>